<name>A0A818U9D7_9BILA</name>
<feature type="compositionally biased region" description="Low complexity" evidence="1">
    <location>
        <begin position="1"/>
        <end position="27"/>
    </location>
</feature>
<gene>
    <name evidence="2" type="ORF">OXD698_LOCUS11893</name>
</gene>
<sequence>MSNSRRPNYNNNYRGNNTRGGRNPNYRQQNPSKLLYEMKNMNHQQVSLGIFQEIIITQFTGYKSCRYMSPELIITITIS</sequence>
<reference evidence="2" key="1">
    <citation type="submission" date="2021-02" db="EMBL/GenBank/DDBJ databases">
        <authorList>
            <person name="Nowell W R."/>
        </authorList>
    </citation>
    <scope>NUCLEOTIDE SEQUENCE</scope>
</reference>
<dbReference type="Proteomes" id="UP000663844">
    <property type="component" value="Unassembled WGS sequence"/>
</dbReference>
<comment type="caution">
    <text evidence="2">The sequence shown here is derived from an EMBL/GenBank/DDBJ whole genome shotgun (WGS) entry which is preliminary data.</text>
</comment>
<evidence type="ECO:0000313" key="2">
    <source>
        <dbReference type="EMBL" id="CAF3695250.1"/>
    </source>
</evidence>
<proteinExistence type="predicted"/>
<feature type="region of interest" description="Disordered" evidence="1">
    <location>
        <begin position="1"/>
        <end position="29"/>
    </location>
</feature>
<protein>
    <submittedName>
        <fullName evidence="2">Uncharacterized protein</fullName>
    </submittedName>
</protein>
<evidence type="ECO:0000256" key="1">
    <source>
        <dbReference type="SAM" id="MobiDB-lite"/>
    </source>
</evidence>
<dbReference type="AlphaFoldDB" id="A0A818U9D7"/>
<evidence type="ECO:0000313" key="3">
    <source>
        <dbReference type="Proteomes" id="UP000663844"/>
    </source>
</evidence>
<accession>A0A818U9D7</accession>
<dbReference type="EMBL" id="CAJOAZ010000676">
    <property type="protein sequence ID" value="CAF3695250.1"/>
    <property type="molecule type" value="Genomic_DNA"/>
</dbReference>
<organism evidence="2 3">
    <name type="scientific">Adineta steineri</name>
    <dbReference type="NCBI Taxonomy" id="433720"/>
    <lineage>
        <taxon>Eukaryota</taxon>
        <taxon>Metazoa</taxon>
        <taxon>Spiralia</taxon>
        <taxon>Gnathifera</taxon>
        <taxon>Rotifera</taxon>
        <taxon>Eurotatoria</taxon>
        <taxon>Bdelloidea</taxon>
        <taxon>Adinetida</taxon>
        <taxon>Adinetidae</taxon>
        <taxon>Adineta</taxon>
    </lineage>
</organism>